<dbReference type="EMBL" id="JAJLJH010000001">
    <property type="protein sequence ID" value="MCK9685238.1"/>
    <property type="molecule type" value="Genomic_DNA"/>
</dbReference>
<feature type="domain" description="HAMP" evidence="13">
    <location>
        <begin position="222"/>
        <end position="274"/>
    </location>
</feature>
<protein>
    <recommendedName>
        <fullName evidence="3">histidine kinase</fullName>
        <ecNumber evidence="3">2.7.13.3</ecNumber>
    </recommendedName>
</protein>
<comment type="catalytic activity">
    <reaction evidence="1">
        <text>ATP + protein L-histidine = ADP + protein N-phospho-L-histidine.</text>
        <dbReference type="EC" id="2.7.13.3"/>
    </reaction>
</comment>
<keyword evidence="11" id="KW-1133">Transmembrane helix</keyword>
<feature type="transmembrane region" description="Helical" evidence="11">
    <location>
        <begin position="202"/>
        <end position="221"/>
    </location>
</feature>
<dbReference type="GO" id="GO:0005886">
    <property type="term" value="C:plasma membrane"/>
    <property type="evidence" value="ECO:0007669"/>
    <property type="project" value="UniProtKB-SubCell"/>
</dbReference>
<dbReference type="InterPro" id="IPR003594">
    <property type="entry name" value="HATPase_dom"/>
</dbReference>
<dbReference type="InterPro" id="IPR036097">
    <property type="entry name" value="HisK_dim/P_sf"/>
</dbReference>
<name>A0A9X1YFS6_9BURK</name>
<dbReference type="CDD" id="cd00082">
    <property type="entry name" value="HisKA"/>
    <property type="match status" value="1"/>
</dbReference>
<dbReference type="Pfam" id="PF00512">
    <property type="entry name" value="HisKA"/>
    <property type="match status" value="1"/>
</dbReference>
<evidence type="ECO:0000256" key="7">
    <source>
        <dbReference type="ARBA" id="ARBA00022741"/>
    </source>
</evidence>
<evidence type="ECO:0000259" key="13">
    <source>
        <dbReference type="PROSITE" id="PS50885"/>
    </source>
</evidence>
<gene>
    <name evidence="14" type="ORF">LPC04_05870</name>
</gene>
<evidence type="ECO:0000256" key="11">
    <source>
        <dbReference type="SAM" id="Phobius"/>
    </source>
</evidence>
<keyword evidence="15" id="KW-1185">Reference proteome</keyword>
<dbReference type="CDD" id="cd00075">
    <property type="entry name" value="HATPase"/>
    <property type="match status" value="1"/>
</dbReference>
<evidence type="ECO:0000256" key="9">
    <source>
        <dbReference type="ARBA" id="ARBA00022840"/>
    </source>
</evidence>
<dbReference type="SUPFAM" id="SSF55874">
    <property type="entry name" value="ATPase domain of HSP90 chaperone/DNA topoisomerase II/histidine kinase"/>
    <property type="match status" value="1"/>
</dbReference>
<dbReference type="PANTHER" id="PTHR44936:SF10">
    <property type="entry name" value="SENSOR PROTEIN RSTB"/>
    <property type="match status" value="1"/>
</dbReference>
<keyword evidence="8 14" id="KW-0418">Kinase</keyword>
<keyword evidence="11" id="KW-0812">Transmembrane</keyword>
<evidence type="ECO:0000259" key="12">
    <source>
        <dbReference type="PROSITE" id="PS50109"/>
    </source>
</evidence>
<dbReference type="PRINTS" id="PR00344">
    <property type="entry name" value="BCTRLSENSOR"/>
</dbReference>
<accession>A0A9X1YFS6</accession>
<dbReference type="PANTHER" id="PTHR44936">
    <property type="entry name" value="SENSOR PROTEIN CREC"/>
    <property type="match status" value="1"/>
</dbReference>
<evidence type="ECO:0000256" key="6">
    <source>
        <dbReference type="ARBA" id="ARBA00022679"/>
    </source>
</evidence>
<dbReference type="InterPro" id="IPR005467">
    <property type="entry name" value="His_kinase_dom"/>
</dbReference>
<keyword evidence="6" id="KW-0808">Transferase</keyword>
<evidence type="ECO:0000313" key="15">
    <source>
        <dbReference type="Proteomes" id="UP001139353"/>
    </source>
</evidence>
<dbReference type="CDD" id="cd06225">
    <property type="entry name" value="HAMP"/>
    <property type="match status" value="1"/>
</dbReference>
<evidence type="ECO:0000256" key="4">
    <source>
        <dbReference type="ARBA" id="ARBA00022475"/>
    </source>
</evidence>
<dbReference type="Gene3D" id="6.10.340.10">
    <property type="match status" value="1"/>
</dbReference>
<evidence type="ECO:0000313" key="14">
    <source>
        <dbReference type="EMBL" id="MCK9685238.1"/>
    </source>
</evidence>
<dbReference type="InterPro" id="IPR050980">
    <property type="entry name" value="2C_sensor_his_kinase"/>
</dbReference>
<dbReference type="GO" id="GO:0000155">
    <property type="term" value="F:phosphorelay sensor kinase activity"/>
    <property type="evidence" value="ECO:0007669"/>
    <property type="project" value="InterPro"/>
</dbReference>
<keyword evidence="9" id="KW-0067">ATP-binding</keyword>
<evidence type="ECO:0000256" key="3">
    <source>
        <dbReference type="ARBA" id="ARBA00012438"/>
    </source>
</evidence>
<dbReference type="PROSITE" id="PS50109">
    <property type="entry name" value="HIS_KIN"/>
    <property type="match status" value="1"/>
</dbReference>
<dbReference type="RefSeq" id="WP_275681246.1">
    <property type="nucleotide sequence ID" value="NZ_JAJLJH010000001.1"/>
</dbReference>
<dbReference type="SUPFAM" id="SSF47384">
    <property type="entry name" value="Homodimeric domain of signal transducing histidine kinase"/>
    <property type="match status" value="1"/>
</dbReference>
<dbReference type="Proteomes" id="UP001139353">
    <property type="component" value="Unassembled WGS sequence"/>
</dbReference>
<dbReference type="PROSITE" id="PS50885">
    <property type="entry name" value="HAMP"/>
    <property type="match status" value="1"/>
</dbReference>
<dbReference type="InterPro" id="IPR036890">
    <property type="entry name" value="HATPase_C_sf"/>
</dbReference>
<keyword evidence="7" id="KW-0547">Nucleotide-binding</keyword>
<dbReference type="Gene3D" id="3.30.565.10">
    <property type="entry name" value="Histidine kinase-like ATPase, C-terminal domain"/>
    <property type="match status" value="1"/>
</dbReference>
<dbReference type="SMART" id="SM00388">
    <property type="entry name" value="HisKA"/>
    <property type="match status" value="1"/>
</dbReference>
<keyword evidence="5" id="KW-0597">Phosphoprotein</keyword>
<evidence type="ECO:0000256" key="8">
    <source>
        <dbReference type="ARBA" id="ARBA00022777"/>
    </source>
</evidence>
<reference evidence="14" key="1">
    <citation type="submission" date="2021-11" db="EMBL/GenBank/DDBJ databases">
        <title>BS-T2-15 a new species belonging to the Comamonadaceae family isolated from the soil of a French oak forest.</title>
        <authorList>
            <person name="Mieszkin S."/>
            <person name="Alain K."/>
        </authorList>
    </citation>
    <scope>NUCLEOTIDE SEQUENCE</scope>
    <source>
        <strain evidence="14">BS-T2-15</strain>
    </source>
</reference>
<sequence length="493" mass="53379">MNATPPSRWSVRFPSLGARLVGLFLVLAIAVAVTFMLGMHVVQATGWHETLRPLVLNYTDTLVAEIGSPPDVERARVLAQRLPLRIRIDGPDINWDSADEPPPPPPAEDGHPRPPHRPVVTLPNGDPLPLVVPEPRAPRSAPEHMPPGAPGPHVGGRGLPYRMALPTDIDPTHWRVVRRLPDGHRIVFSLADTSHEQRAEHIGWATLGLLLLLTAFAYAGVRHMLHPLVALREGAVRYGQGDFSQPIAPRNRDELGDLAEQINAMAARLHHMLDAKRQLLLAISHELRSPLARARMNTELLDESGERTALLRDLGEMRDLITDLLESERLADVQAGGHAVLQTESSTLSDIIHAQCDAQAAAGTVTLQLDDTLPALLLDRARMRLLLRNLVDNALRHGGESGQPPRVSTTGDAQSVALAVRDFGPGMDDSQLQHAAEAFYRADAARLRSTGGVGLGLYLCKLVAEAHGGTLALRNAHPGLEITVTLPVSVAQG</sequence>
<dbReference type="InterPro" id="IPR003660">
    <property type="entry name" value="HAMP_dom"/>
</dbReference>
<evidence type="ECO:0000256" key="1">
    <source>
        <dbReference type="ARBA" id="ARBA00000085"/>
    </source>
</evidence>
<dbReference type="AlphaFoldDB" id="A0A9X1YFS6"/>
<feature type="region of interest" description="Disordered" evidence="10">
    <location>
        <begin position="92"/>
        <end position="154"/>
    </location>
</feature>
<dbReference type="SMART" id="SM00387">
    <property type="entry name" value="HATPase_c"/>
    <property type="match status" value="1"/>
</dbReference>
<evidence type="ECO:0000256" key="2">
    <source>
        <dbReference type="ARBA" id="ARBA00004651"/>
    </source>
</evidence>
<dbReference type="GO" id="GO:0005524">
    <property type="term" value="F:ATP binding"/>
    <property type="evidence" value="ECO:0007669"/>
    <property type="project" value="UniProtKB-KW"/>
</dbReference>
<proteinExistence type="predicted"/>
<dbReference type="Pfam" id="PF00672">
    <property type="entry name" value="HAMP"/>
    <property type="match status" value="1"/>
</dbReference>
<organism evidence="14 15">
    <name type="scientific">Scleromatobacter humisilvae</name>
    <dbReference type="NCBI Taxonomy" id="2897159"/>
    <lineage>
        <taxon>Bacteria</taxon>
        <taxon>Pseudomonadati</taxon>
        <taxon>Pseudomonadota</taxon>
        <taxon>Betaproteobacteria</taxon>
        <taxon>Burkholderiales</taxon>
        <taxon>Sphaerotilaceae</taxon>
        <taxon>Scleromatobacter</taxon>
    </lineage>
</organism>
<dbReference type="SUPFAM" id="SSF158472">
    <property type="entry name" value="HAMP domain-like"/>
    <property type="match status" value="1"/>
</dbReference>
<comment type="caution">
    <text evidence="14">The sequence shown here is derived from an EMBL/GenBank/DDBJ whole genome shotgun (WGS) entry which is preliminary data.</text>
</comment>
<dbReference type="Gene3D" id="1.10.287.130">
    <property type="match status" value="1"/>
</dbReference>
<dbReference type="SMART" id="SM00304">
    <property type="entry name" value="HAMP"/>
    <property type="match status" value="1"/>
</dbReference>
<keyword evidence="11" id="KW-0472">Membrane</keyword>
<keyword evidence="4" id="KW-1003">Cell membrane</keyword>
<evidence type="ECO:0000256" key="5">
    <source>
        <dbReference type="ARBA" id="ARBA00022553"/>
    </source>
</evidence>
<evidence type="ECO:0000256" key="10">
    <source>
        <dbReference type="SAM" id="MobiDB-lite"/>
    </source>
</evidence>
<dbReference type="EC" id="2.7.13.3" evidence="3"/>
<dbReference type="InterPro" id="IPR004358">
    <property type="entry name" value="Sig_transdc_His_kin-like_C"/>
</dbReference>
<feature type="domain" description="Histidine kinase" evidence="12">
    <location>
        <begin position="282"/>
        <end position="490"/>
    </location>
</feature>
<feature type="transmembrane region" description="Helical" evidence="11">
    <location>
        <begin position="20"/>
        <end position="42"/>
    </location>
</feature>
<dbReference type="InterPro" id="IPR003661">
    <property type="entry name" value="HisK_dim/P_dom"/>
</dbReference>
<dbReference type="Pfam" id="PF02518">
    <property type="entry name" value="HATPase_c"/>
    <property type="match status" value="1"/>
</dbReference>
<comment type="subcellular location">
    <subcellularLocation>
        <location evidence="2">Cell membrane</location>
        <topology evidence="2">Multi-pass membrane protein</topology>
    </subcellularLocation>
</comment>